<reference evidence="1" key="1">
    <citation type="submission" date="2014-05" db="EMBL/GenBank/DDBJ databases">
        <authorList>
            <person name="Chronopoulou M."/>
        </authorList>
    </citation>
    <scope>NUCLEOTIDE SEQUENCE</scope>
    <source>
        <tissue evidence="1">Whole organism</tissue>
    </source>
</reference>
<dbReference type="AlphaFoldDB" id="A0A0K2UU69"/>
<name>A0A0K2UU69_LEPSM</name>
<accession>A0A0K2UU69</accession>
<protein>
    <submittedName>
        <fullName evidence="1">Uncharacterized protein</fullName>
    </submittedName>
</protein>
<evidence type="ECO:0000313" key="1">
    <source>
        <dbReference type="EMBL" id="CDW41813.1"/>
    </source>
</evidence>
<organism evidence="1">
    <name type="scientific">Lepeophtheirus salmonis</name>
    <name type="common">Salmon louse</name>
    <name type="synonym">Caligus salmonis</name>
    <dbReference type="NCBI Taxonomy" id="72036"/>
    <lineage>
        <taxon>Eukaryota</taxon>
        <taxon>Metazoa</taxon>
        <taxon>Ecdysozoa</taxon>
        <taxon>Arthropoda</taxon>
        <taxon>Crustacea</taxon>
        <taxon>Multicrustacea</taxon>
        <taxon>Hexanauplia</taxon>
        <taxon>Copepoda</taxon>
        <taxon>Siphonostomatoida</taxon>
        <taxon>Caligidae</taxon>
        <taxon>Lepeophtheirus</taxon>
    </lineage>
</organism>
<proteinExistence type="predicted"/>
<sequence>MALRREFRGIYYNVGAKKSVEIKKYTSLKENRVSKSPENVIGINNMITIQCLTRYKKKWWPSFQLLIR</sequence>
<dbReference type="EMBL" id="HACA01024452">
    <property type="protein sequence ID" value="CDW41813.1"/>
    <property type="molecule type" value="Transcribed_RNA"/>
</dbReference>